<proteinExistence type="predicted"/>
<sequence>MDLSVDACRLFSCKLRKGLRQESHGYVV</sequence>
<accession>A0A2P2P629</accession>
<dbReference type="EMBL" id="GGEC01069714">
    <property type="protein sequence ID" value="MBX50198.1"/>
    <property type="molecule type" value="Transcribed_RNA"/>
</dbReference>
<dbReference type="AlphaFoldDB" id="A0A2P2P629"/>
<protein>
    <submittedName>
        <fullName evidence="1">Uncharacterized protein</fullName>
    </submittedName>
</protein>
<name>A0A2P2P629_RHIMU</name>
<organism evidence="1">
    <name type="scientific">Rhizophora mucronata</name>
    <name type="common">Asiatic mangrove</name>
    <dbReference type="NCBI Taxonomy" id="61149"/>
    <lineage>
        <taxon>Eukaryota</taxon>
        <taxon>Viridiplantae</taxon>
        <taxon>Streptophyta</taxon>
        <taxon>Embryophyta</taxon>
        <taxon>Tracheophyta</taxon>
        <taxon>Spermatophyta</taxon>
        <taxon>Magnoliopsida</taxon>
        <taxon>eudicotyledons</taxon>
        <taxon>Gunneridae</taxon>
        <taxon>Pentapetalae</taxon>
        <taxon>rosids</taxon>
        <taxon>fabids</taxon>
        <taxon>Malpighiales</taxon>
        <taxon>Rhizophoraceae</taxon>
        <taxon>Rhizophora</taxon>
    </lineage>
</organism>
<reference evidence="1" key="1">
    <citation type="submission" date="2018-02" db="EMBL/GenBank/DDBJ databases">
        <title>Rhizophora mucronata_Transcriptome.</title>
        <authorList>
            <person name="Meera S.P."/>
            <person name="Sreeshan A."/>
            <person name="Augustine A."/>
        </authorList>
    </citation>
    <scope>NUCLEOTIDE SEQUENCE</scope>
    <source>
        <tissue evidence="1">Leaf</tissue>
    </source>
</reference>
<evidence type="ECO:0000313" key="1">
    <source>
        <dbReference type="EMBL" id="MBX50198.1"/>
    </source>
</evidence>